<dbReference type="Gene3D" id="3.40.630.30">
    <property type="match status" value="1"/>
</dbReference>
<dbReference type="SUPFAM" id="SSF55729">
    <property type="entry name" value="Acyl-CoA N-acyltransferases (Nat)"/>
    <property type="match status" value="1"/>
</dbReference>
<keyword evidence="2" id="KW-0808">Transferase</keyword>
<dbReference type="Pfam" id="PF13302">
    <property type="entry name" value="Acetyltransf_3"/>
    <property type="match status" value="1"/>
</dbReference>
<dbReference type="InterPro" id="IPR039135">
    <property type="entry name" value="NAT9-like"/>
</dbReference>
<name>A0A9P7UW06_9AGAR</name>
<dbReference type="GeneID" id="66075139"/>
<dbReference type="PANTHER" id="PTHR13256">
    <property type="entry name" value="N-ACETYLTRANSFERASE 9"/>
    <property type="match status" value="1"/>
</dbReference>
<keyword evidence="3" id="KW-0012">Acyltransferase</keyword>
<evidence type="ECO:0000256" key="2">
    <source>
        <dbReference type="ARBA" id="ARBA00022679"/>
    </source>
</evidence>
<dbReference type="AlphaFoldDB" id="A0A9P7UW06"/>
<reference evidence="5" key="1">
    <citation type="journal article" date="2021" name="Genome Biol. Evol.">
        <title>The assembled and annotated genome of the fairy-ring fungus Marasmius oreades.</title>
        <authorList>
            <person name="Hiltunen M."/>
            <person name="Ament-Velasquez S.L."/>
            <person name="Johannesson H."/>
        </authorList>
    </citation>
    <scope>NUCLEOTIDE SEQUENCE</scope>
    <source>
        <strain evidence="5">03SP1</strain>
    </source>
</reference>
<evidence type="ECO:0000313" key="5">
    <source>
        <dbReference type="EMBL" id="KAG7095296.1"/>
    </source>
</evidence>
<dbReference type="OrthoDB" id="5043642at2759"/>
<dbReference type="RefSeq" id="XP_043011766.1">
    <property type="nucleotide sequence ID" value="XM_043150676.1"/>
</dbReference>
<comment type="caution">
    <text evidence="5">The sequence shown here is derived from an EMBL/GenBank/DDBJ whole genome shotgun (WGS) entry which is preliminary data.</text>
</comment>
<comment type="similarity">
    <text evidence="1">Belongs to the acetyltransferase family. GNAT subfamily.</text>
</comment>
<dbReference type="PANTHER" id="PTHR13256:SF16">
    <property type="entry name" value="ALPHA_BETA-TUBULIN-N-ACETYLTRANSFERASE 9"/>
    <property type="match status" value="1"/>
</dbReference>
<dbReference type="InterPro" id="IPR000182">
    <property type="entry name" value="GNAT_dom"/>
</dbReference>
<organism evidence="5 6">
    <name type="scientific">Marasmius oreades</name>
    <name type="common">fairy-ring Marasmius</name>
    <dbReference type="NCBI Taxonomy" id="181124"/>
    <lineage>
        <taxon>Eukaryota</taxon>
        <taxon>Fungi</taxon>
        <taxon>Dikarya</taxon>
        <taxon>Basidiomycota</taxon>
        <taxon>Agaricomycotina</taxon>
        <taxon>Agaricomycetes</taxon>
        <taxon>Agaricomycetidae</taxon>
        <taxon>Agaricales</taxon>
        <taxon>Marasmiineae</taxon>
        <taxon>Marasmiaceae</taxon>
        <taxon>Marasmius</taxon>
    </lineage>
</organism>
<feature type="domain" description="N-acetyltransferase" evidence="4">
    <location>
        <begin position="13"/>
        <end position="208"/>
    </location>
</feature>
<dbReference type="Proteomes" id="UP001049176">
    <property type="component" value="Chromosome 3"/>
</dbReference>
<evidence type="ECO:0000256" key="1">
    <source>
        <dbReference type="ARBA" id="ARBA00009342"/>
    </source>
</evidence>
<evidence type="ECO:0000313" key="6">
    <source>
        <dbReference type="Proteomes" id="UP001049176"/>
    </source>
</evidence>
<evidence type="ECO:0000259" key="4">
    <source>
        <dbReference type="Pfam" id="PF13302"/>
    </source>
</evidence>
<protein>
    <recommendedName>
        <fullName evidence="4">N-acetyltransferase domain-containing protein</fullName>
    </recommendedName>
</protein>
<dbReference type="InterPro" id="IPR016181">
    <property type="entry name" value="Acyl_CoA_acyltransferase"/>
</dbReference>
<proteinExistence type="inferred from homology"/>
<evidence type="ECO:0000256" key="3">
    <source>
        <dbReference type="ARBA" id="ARBA00023315"/>
    </source>
</evidence>
<keyword evidence="6" id="KW-1185">Reference proteome</keyword>
<dbReference type="GO" id="GO:0008080">
    <property type="term" value="F:N-acetyltransferase activity"/>
    <property type="evidence" value="ECO:0007669"/>
    <property type="project" value="InterPro"/>
</dbReference>
<accession>A0A9P7UW06</accession>
<dbReference type="EMBL" id="CM032183">
    <property type="protein sequence ID" value="KAG7095296.1"/>
    <property type="molecule type" value="Genomic_DNA"/>
</dbReference>
<sequence length="227" mass="26026">MKANENVVLIGDRVVLVPYEADHVPKYHAWMQDDEIRLLTASESLTLEEEYEMQRKWRVDEDKLTFIILARISEVQGVSGQLDPKDDTIRNLPMIGDVNLFLSDDLTSITTRGFSDEADGFTAEAEIMIAEPSYRRRGMAYEALQLMFRYATSRRSEYFSATSSPAVTSPSDLEFPSLPTPISPRSLLTRITESNEASIRLFQKLGFEVTKRVEVFGEVEMRWRQRS</sequence>
<gene>
    <name evidence="5" type="ORF">E1B28_006063</name>
</gene>